<protein>
    <submittedName>
        <fullName evidence="2">Uncharacterized protein</fullName>
    </submittedName>
</protein>
<proteinExistence type="predicted"/>
<organism evidence="2 3">
    <name type="scientific">Mycena metata</name>
    <dbReference type="NCBI Taxonomy" id="1033252"/>
    <lineage>
        <taxon>Eukaryota</taxon>
        <taxon>Fungi</taxon>
        <taxon>Dikarya</taxon>
        <taxon>Basidiomycota</taxon>
        <taxon>Agaricomycotina</taxon>
        <taxon>Agaricomycetes</taxon>
        <taxon>Agaricomycetidae</taxon>
        <taxon>Agaricales</taxon>
        <taxon>Marasmiineae</taxon>
        <taxon>Mycenaceae</taxon>
        <taxon>Mycena</taxon>
    </lineage>
</organism>
<feature type="compositionally biased region" description="Basic and acidic residues" evidence="1">
    <location>
        <begin position="257"/>
        <end position="267"/>
    </location>
</feature>
<dbReference type="AlphaFoldDB" id="A0AAD7K7A2"/>
<keyword evidence="3" id="KW-1185">Reference proteome</keyword>
<gene>
    <name evidence="2" type="ORF">B0H16DRAFT_1448274</name>
</gene>
<evidence type="ECO:0000256" key="1">
    <source>
        <dbReference type="SAM" id="MobiDB-lite"/>
    </source>
</evidence>
<feature type="compositionally biased region" description="Basic and acidic residues" evidence="1">
    <location>
        <begin position="66"/>
        <end position="104"/>
    </location>
</feature>
<evidence type="ECO:0000313" key="2">
    <source>
        <dbReference type="EMBL" id="KAJ7779841.1"/>
    </source>
</evidence>
<feature type="region of interest" description="Disordered" evidence="1">
    <location>
        <begin position="231"/>
        <end position="267"/>
    </location>
</feature>
<accession>A0AAD7K7A2</accession>
<dbReference type="Proteomes" id="UP001215598">
    <property type="component" value="Unassembled WGS sequence"/>
</dbReference>
<feature type="compositionally biased region" description="Polar residues" evidence="1">
    <location>
        <begin position="240"/>
        <end position="256"/>
    </location>
</feature>
<comment type="caution">
    <text evidence="2">The sequence shown here is derived from an EMBL/GenBank/DDBJ whole genome shotgun (WGS) entry which is preliminary data.</text>
</comment>
<reference evidence="2" key="1">
    <citation type="submission" date="2023-03" db="EMBL/GenBank/DDBJ databases">
        <title>Massive genome expansion in bonnet fungi (Mycena s.s.) driven by repeated elements and novel gene families across ecological guilds.</title>
        <authorList>
            <consortium name="Lawrence Berkeley National Laboratory"/>
            <person name="Harder C.B."/>
            <person name="Miyauchi S."/>
            <person name="Viragh M."/>
            <person name="Kuo A."/>
            <person name="Thoen E."/>
            <person name="Andreopoulos B."/>
            <person name="Lu D."/>
            <person name="Skrede I."/>
            <person name="Drula E."/>
            <person name="Henrissat B."/>
            <person name="Morin E."/>
            <person name="Kohler A."/>
            <person name="Barry K."/>
            <person name="LaButti K."/>
            <person name="Morin E."/>
            <person name="Salamov A."/>
            <person name="Lipzen A."/>
            <person name="Mereny Z."/>
            <person name="Hegedus B."/>
            <person name="Baldrian P."/>
            <person name="Stursova M."/>
            <person name="Weitz H."/>
            <person name="Taylor A."/>
            <person name="Grigoriev I.V."/>
            <person name="Nagy L.G."/>
            <person name="Martin F."/>
            <person name="Kauserud H."/>
        </authorList>
    </citation>
    <scope>NUCLEOTIDE SEQUENCE</scope>
    <source>
        <strain evidence="2">CBHHK182m</strain>
    </source>
</reference>
<evidence type="ECO:0000313" key="3">
    <source>
        <dbReference type="Proteomes" id="UP001215598"/>
    </source>
</evidence>
<sequence length="267" mass="29898">MAAEGDCAEGGKVARPFFPQRCDRVHWPDWSLPENLLAGITVPHQGSGRGVVRDRERRNHASGHSPKPECHRKEKTGGKPERRRDDGDGAQQRDAKRDCGTSEIEFRSRRSVAAHVPSRGDSPILIGSKCPRKPVFFQDRYYIDVRSTNVGLSLQEIWRPSIEKQLFQLPTRAAPHAPAWSPVEWVIAKFIQNNALRISSERQCARRRQDPVFAYGRQDWENDLVYDGRPYPPIHEGAEGSTSTIPTGGSFLSSGNPHKEADTGLST</sequence>
<name>A0AAD7K7A2_9AGAR</name>
<dbReference type="EMBL" id="JARKIB010000005">
    <property type="protein sequence ID" value="KAJ7779841.1"/>
    <property type="molecule type" value="Genomic_DNA"/>
</dbReference>
<feature type="region of interest" description="Disordered" evidence="1">
    <location>
        <begin position="38"/>
        <end position="104"/>
    </location>
</feature>